<proteinExistence type="predicted"/>
<organism evidence="1">
    <name type="scientific">Arundo donax</name>
    <name type="common">Giant reed</name>
    <name type="synonym">Donax arundinaceus</name>
    <dbReference type="NCBI Taxonomy" id="35708"/>
    <lineage>
        <taxon>Eukaryota</taxon>
        <taxon>Viridiplantae</taxon>
        <taxon>Streptophyta</taxon>
        <taxon>Embryophyta</taxon>
        <taxon>Tracheophyta</taxon>
        <taxon>Spermatophyta</taxon>
        <taxon>Magnoliopsida</taxon>
        <taxon>Liliopsida</taxon>
        <taxon>Poales</taxon>
        <taxon>Poaceae</taxon>
        <taxon>PACMAD clade</taxon>
        <taxon>Arundinoideae</taxon>
        <taxon>Arundineae</taxon>
        <taxon>Arundo</taxon>
    </lineage>
</organism>
<reference evidence="1" key="2">
    <citation type="journal article" date="2015" name="Data Brief">
        <title>Shoot transcriptome of the giant reed, Arundo donax.</title>
        <authorList>
            <person name="Barrero R.A."/>
            <person name="Guerrero F.D."/>
            <person name="Moolhuijzen P."/>
            <person name="Goolsby J.A."/>
            <person name="Tidwell J."/>
            <person name="Bellgard S.E."/>
            <person name="Bellgard M.I."/>
        </authorList>
    </citation>
    <scope>NUCLEOTIDE SEQUENCE</scope>
    <source>
        <tissue evidence="1">Shoot tissue taken approximately 20 cm above the soil surface</tissue>
    </source>
</reference>
<name>A0A0A9HQW3_ARUDO</name>
<dbReference type="EMBL" id="GBRH01159682">
    <property type="protein sequence ID" value="JAE38214.1"/>
    <property type="molecule type" value="Transcribed_RNA"/>
</dbReference>
<reference evidence="1" key="1">
    <citation type="submission" date="2014-09" db="EMBL/GenBank/DDBJ databases">
        <authorList>
            <person name="Magalhaes I.L.F."/>
            <person name="Oliveira U."/>
            <person name="Santos F.R."/>
            <person name="Vidigal T.H.D.A."/>
            <person name="Brescovit A.D."/>
            <person name="Santos A.J."/>
        </authorList>
    </citation>
    <scope>NUCLEOTIDE SEQUENCE</scope>
    <source>
        <tissue evidence="1">Shoot tissue taken approximately 20 cm above the soil surface</tissue>
    </source>
</reference>
<accession>A0A0A9HQW3</accession>
<evidence type="ECO:0000313" key="1">
    <source>
        <dbReference type="EMBL" id="JAE38214.1"/>
    </source>
</evidence>
<protein>
    <submittedName>
        <fullName evidence="1">Uncharacterized protein</fullName>
    </submittedName>
</protein>
<dbReference type="AlphaFoldDB" id="A0A0A9HQW3"/>
<sequence length="32" mass="3757">MSPSPIEFHRVSKKAVPLLVLHCKYQRELDMC</sequence>